<gene>
    <name evidence="1" type="ORF">IAD22_06205</name>
</gene>
<dbReference type="SUPFAM" id="SSF53795">
    <property type="entry name" value="PEP carboxykinase-like"/>
    <property type="match status" value="1"/>
</dbReference>
<organism evidence="1 2">
    <name type="scientific">Candidatus Limousia pullorum</name>
    <dbReference type="NCBI Taxonomy" id="2840860"/>
    <lineage>
        <taxon>Bacteria</taxon>
        <taxon>Bacillati</taxon>
        <taxon>Bacillota</taxon>
        <taxon>Clostridia</taxon>
        <taxon>Eubacteriales</taxon>
        <taxon>Oscillospiraceae</taxon>
        <taxon>Oscillospiraceae incertae sedis</taxon>
        <taxon>Candidatus Limousia</taxon>
    </lineage>
</organism>
<dbReference type="AlphaFoldDB" id="A0A9D1S8Q9"/>
<reference evidence="1" key="2">
    <citation type="journal article" date="2021" name="PeerJ">
        <title>Extensive microbial diversity within the chicken gut microbiome revealed by metagenomics and culture.</title>
        <authorList>
            <person name="Gilroy R."/>
            <person name="Ravi A."/>
            <person name="Getino M."/>
            <person name="Pursley I."/>
            <person name="Horton D.L."/>
            <person name="Alikhan N.F."/>
            <person name="Baker D."/>
            <person name="Gharbi K."/>
            <person name="Hall N."/>
            <person name="Watson M."/>
            <person name="Adriaenssens E.M."/>
            <person name="Foster-Nyarko E."/>
            <person name="Jarju S."/>
            <person name="Secka A."/>
            <person name="Antonio M."/>
            <person name="Oren A."/>
            <person name="Chaudhuri R.R."/>
            <person name="La Ragione R."/>
            <person name="Hildebrand F."/>
            <person name="Pallen M.J."/>
        </authorList>
    </citation>
    <scope>NUCLEOTIDE SEQUENCE</scope>
    <source>
        <strain evidence="1">ChiGjej1B1-1684</strain>
    </source>
</reference>
<accession>A0A9D1S8Q9</accession>
<reference evidence="1" key="1">
    <citation type="submission" date="2020-10" db="EMBL/GenBank/DDBJ databases">
        <authorList>
            <person name="Gilroy R."/>
        </authorList>
    </citation>
    <scope>NUCLEOTIDE SEQUENCE</scope>
    <source>
        <strain evidence="1">ChiGjej1B1-1684</strain>
    </source>
</reference>
<dbReference type="InterPro" id="IPR027417">
    <property type="entry name" value="P-loop_NTPase"/>
</dbReference>
<proteinExistence type="predicted"/>
<dbReference type="Proteomes" id="UP000824118">
    <property type="component" value="Unassembled WGS sequence"/>
</dbReference>
<evidence type="ECO:0008006" key="3">
    <source>
        <dbReference type="Google" id="ProtNLM"/>
    </source>
</evidence>
<evidence type="ECO:0000313" key="2">
    <source>
        <dbReference type="Proteomes" id="UP000824118"/>
    </source>
</evidence>
<dbReference type="EMBL" id="DVNG01000090">
    <property type="protein sequence ID" value="HIU50588.1"/>
    <property type="molecule type" value="Genomic_DNA"/>
</dbReference>
<name>A0A9D1S8Q9_9FIRM</name>
<dbReference type="Gene3D" id="3.40.50.300">
    <property type="entry name" value="P-loop containing nucleotide triphosphate hydrolases"/>
    <property type="match status" value="1"/>
</dbReference>
<protein>
    <recommendedName>
        <fullName evidence="3">SynChlorMet cassette protein ScmC</fullName>
    </recommendedName>
</protein>
<sequence>MKSFSIKIADTVIKITPVYSQIFEMCRDYLTDEEPLFEVETNEKDLEREKAMADGEYRLSYLETLAVYRKIVTRLVFSDILLVHGSAIAVDGKAYLFTAPSGTGKSTHTRMWREYFKERAVMVNDDKPLVRFKDEGVFIYGTPWNGKHRLGNNICAPLKGVCILERAKENSISRISKKEAYPTLLSQIYRPIENGEAMIKTLQLADKFMELPLYRLGCNISQDAAITAYEGMKGE</sequence>
<comment type="caution">
    <text evidence="1">The sequence shown here is derived from an EMBL/GenBank/DDBJ whole genome shotgun (WGS) entry which is preliminary data.</text>
</comment>
<evidence type="ECO:0000313" key="1">
    <source>
        <dbReference type="EMBL" id="HIU50588.1"/>
    </source>
</evidence>